<evidence type="ECO:0000256" key="1">
    <source>
        <dbReference type="SAM" id="SignalP"/>
    </source>
</evidence>
<organism evidence="2 3">
    <name type="scientific">Araneus ventricosus</name>
    <name type="common">Orbweaver spider</name>
    <name type="synonym">Epeira ventricosa</name>
    <dbReference type="NCBI Taxonomy" id="182803"/>
    <lineage>
        <taxon>Eukaryota</taxon>
        <taxon>Metazoa</taxon>
        <taxon>Ecdysozoa</taxon>
        <taxon>Arthropoda</taxon>
        <taxon>Chelicerata</taxon>
        <taxon>Arachnida</taxon>
        <taxon>Araneae</taxon>
        <taxon>Araneomorphae</taxon>
        <taxon>Entelegynae</taxon>
        <taxon>Araneoidea</taxon>
        <taxon>Araneidae</taxon>
        <taxon>Araneus</taxon>
    </lineage>
</organism>
<comment type="caution">
    <text evidence="2">The sequence shown here is derived from an EMBL/GenBank/DDBJ whole genome shotgun (WGS) entry which is preliminary data.</text>
</comment>
<reference evidence="2 3" key="1">
    <citation type="journal article" date="2019" name="Sci. Rep.">
        <title>Orb-weaving spider Araneus ventricosus genome elucidates the spidroin gene catalogue.</title>
        <authorList>
            <person name="Kono N."/>
            <person name="Nakamura H."/>
            <person name="Ohtoshi R."/>
            <person name="Moran D.A.P."/>
            <person name="Shinohara A."/>
            <person name="Yoshida Y."/>
            <person name="Fujiwara M."/>
            <person name="Mori M."/>
            <person name="Tomita M."/>
            <person name="Arakawa K."/>
        </authorList>
    </citation>
    <scope>NUCLEOTIDE SEQUENCE [LARGE SCALE GENOMIC DNA]</scope>
</reference>
<feature type="signal peptide" evidence="1">
    <location>
        <begin position="1"/>
        <end position="19"/>
    </location>
</feature>
<keyword evidence="3" id="KW-1185">Reference proteome</keyword>
<evidence type="ECO:0000313" key="2">
    <source>
        <dbReference type="EMBL" id="GBM00041.1"/>
    </source>
</evidence>
<accession>A0A4Y2C6G7</accession>
<sequence>MQILLSPGGIIMVVRLVNGANVDDRTYHPYKGSVYELLLLGLILHRSQYPYSYLLVFGHKDFIGRLTVSAKWFLYKLLLIYPPGAASSSIIRSYSTGCIELVKGLVNGPIADYIRDVPHCEGSRNGGYFQYPAGGTFRHRSGSNSTPTIVIPIMEAITCLLIQQLLIQLLVLAPRIDGYP</sequence>
<name>A0A4Y2C6G7_ARAVE</name>
<gene>
    <name evidence="2" type="ORF">AVEN_214114_1</name>
</gene>
<keyword evidence="1" id="KW-0732">Signal</keyword>
<evidence type="ECO:0000313" key="3">
    <source>
        <dbReference type="Proteomes" id="UP000499080"/>
    </source>
</evidence>
<feature type="chain" id="PRO_5021395850" evidence="1">
    <location>
        <begin position="20"/>
        <end position="180"/>
    </location>
</feature>
<proteinExistence type="predicted"/>
<dbReference type="Proteomes" id="UP000499080">
    <property type="component" value="Unassembled WGS sequence"/>
</dbReference>
<dbReference type="EMBL" id="BGPR01000153">
    <property type="protein sequence ID" value="GBM00041.1"/>
    <property type="molecule type" value="Genomic_DNA"/>
</dbReference>
<protein>
    <submittedName>
        <fullName evidence="2">Uncharacterized protein</fullName>
    </submittedName>
</protein>
<dbReference type="AlphaFoldDB" id="A0A4Y2C6G7"/>